<reference evidence="4 5" key="1">
    <citation type="submission" date="2021-05" db="EMBL/GenBank/DDBJ databases">
        <title>A Polyphasic approach of four new species of the genus Ohtaekwangia: Ohtaekwangia histidinii sp. nov., Ohtaekwangia cretensis sp. nov., Ohtaekwangia indiensis sp. nov., Ohtaekwangia reichenbachii sp. nov. from diverse environment.</title>
        <authorList>
            <person name="Octaviana S."/>
        </authorList>
    </citation>
    <scope>NUCLEOTIDE SEQUENCE [LARGE SCALE GENOMIC DNA]</scope>
    <source>
        <strain evidence="4 5">PWU37</strain>
    </source>
</reference>
<evidence type="ECO:0000256" key="1">
    <source>
        <dbReference type="ARBA" id="ARBA00007789"/>
    </source>
</evidence>
<dbReference type="NCBIfam" id="TIGR03558">
    <property type="entry name" value="oxido_grp_1"/>
    <property type="match status" value="1"/>
</dbReference>
<dbReference type="GO" id="GO:0005829">
    <property type="term" value="C:cytosol"/>
    <property type="evidence" value="ECO:0007669"/>
    <property type="project" value="TreeGrafter"/>
</dbReference>
<feature type="domain" description="Luciferase-like" evidence="3">
    <location>
        <begin position="16"/>
        <end position="304"/>
    </location>
</feature>
<organism evidence="4 5">
    <name type="scientific">Dawidia soli</name>
    <dbReference type="NCBI Taxonomy" id="2782352"/>
    <lineage>
        <taxon>Bacteria</taxon>
        <taxon>Pseudomonadati</taxon>
        <taxon>Bacteroidota</taxon>
        <taxon>Cytophagia</taxon>
        <taxon>Cytophagales</taxon>
        <taxon>Chryseotaleaceae</taxon>
        <taxon>Dawidia</taxon>
    </lineage>
</organism>
<evidence type="ECO:0000259" key="3">
    <source>
        <dbReference type="Pfam" id="PF00296"/>
    </source>
</evidence>
<keyword evidence="5" id="KW-1185">Reference proteome</keyword>
<dbReference type="PANTHER" id="PTHR30137">
    <property type="entry name" value="LUCIFERASE-LIKE MONOOXYGENASE"/>
    <property type="match status" value="1"/>
</dbReference>
<dbReference type="AlphaFoldDB" id="A0AAP2D5Y1"/>
<dbReference type="SUPFAM" id="SSF51679">
    <property type="entry name" value="Bacterial luciferase-like"/>
    <property type="match status" value="1"/>
</dbReference>
<dbReference type="EMBL" id="JAHESC010000005">
    <property type="protein sequence ID" value="MBT1685923.1"/>
    <property type="molecule type" value="Genomic_DNA"/>
</dbReference>
<gene>
    <name evidence="4" type="ORF">KK078_05120</name>
</gene>
<dbReference type="GO" id="GO:0016705">
    <property type="term" value="F:oxidoreductase activity, acting on paired donors, with incorporation or reduction of molecular oxygen"/>
    <property type="evidence" value="ECO:0007669"/>
    <property type="project" value="InterPro"/>
</dbReference>
<dbReference type="Gene3D" id="3.20.20.30">
    <property type="entry name" value="Luciferase-like domain"/>
    <property type="match status" value="1"/>
</dbReference>
<dbReference type="InterPro" id="IPR011251">
    <property type="entry name" value="Luciferase-like_dom"/>
</dbReference>
<accession>A0AAP2D5Y1</accession>
<dbReference type="Pfam" id="PF00296">
    <property type="entry name" value="Bac_luciferase"/>
    <property type="match status" value="1"/>
</dbReference>
<dbReference type="InterPro" id="IPR019949">
    <property type="entry name" value="CmoO-like"/>
</dbReference>
<dbReference type="PANTHER" id="PTHR30137:SF20">
    <property type="entry name" value="N-ACETYL-S-ALKYLCYSTEINE MONOOXYGENASE"/>
    <property type="match status" value="1"/>
</dbReference>
<evidence type="ECO:0000313" key="4">
    <source>
        <dbReference type="EMBL" id="MBT1685923.1"/>
    </source>
</evidence>
<comment type="similarity">
    <text evidence="1">To bacterial alkanal monooxygenase alpha and beta chains.</text>
</comment>
<protein>
    <recommendedName>
        <fullName evidence="2">Luciferase-like monooxygenase</fullName>
    </recommendedName>
</protein>
<dbReference type="RefSeq" id="WP_254089174.1">
    <property type="nucleotide sequence ID" value="NZ_JAHESC010000005.1"/>
</dbReference>
<evidence type="ECO:0000313" key="5">
    <source>
        <dbReference type="Proteomes" id="UP001319180"/>
    </source>
</evidence>
<dbReference type="InterPro" id="IPR050766">
    <property type="entry name" value="Bact_Lucif_Oxidored"/>
</dbReference>
<evidence type="ECO:0000256" key="2">
    <source>
        <dbReference type="ARBA" id="ARBA00074555"/>
    </source>
</evidence>
<dbReference type="FunFam" id="3.20.20.30:FF:000002">
    <property type="entry name" value="LLM class flavin-dependent oxidoreductase"/>
    <property type="match status" value="1"/>
</dbReference>
<comment type="caution">
    <text evidence="4">The sequence shown here is derived from an EMBL/GenBank/DDBJ whole genome shotgun (WGS) entry which is preliminary data.</text>
</comment>
<name>A0AAP2D5Y1_9BACT</name>
<proteinExistence type="predicted"/>
<dbReference type="InterPro" id="IPR036661">
    <property type="entry name" value="Luciferase-like_sf"/>
</dbReference>
<sequence>MAERSIRLSILDQSIVRRGGTATQAIAETIETVKLAEQLGYHRFWVSEHHNSTMIAGSTPEVLIVKLADETRMIRIGSGGIMLPNHSALKVAENFRMLETLFPGRIDLGTGRAPGGDRITSSLLNPSNRFREEDYREQLEHLHAYFRDEAGTEYGRLLAVPQSPGIPQQWILSSSAGGSSTLAANLGLGLVIARFINGHAGPELTAQYRQQFRPSDQFPEPQAMLGITVFCADTEEKANQLRKLSNYTLLMFERGRFEPIGPYEAIANYQFSAEEQLRIEHNRGRIVSGTPEQVKTQLTALADAYGVDEIIVSTMTYAQQDRLRSFTLLAEVFGLTPVPARQL</sequence>
<dbReference type="Proteomes" id="UP001319180">
    <property type="component" value="Unassembled WGS sequence"/>
</dbReference>